<sequence length="250" mass="27841">MGKFKSSLTAMAVVVALGACSEQKAPETTSTDVQNTATSQQAQFDNVLLQEFKGPYGGVPAFDKMNLEDLKPALEKAMELNLKEIEAIANNEAPPTFENVIVEMERAGAELGRVFTYYGIWSSNKSSPEFREIQAEMSPKLSAFFTQITQNEKLFERVKTVYESDELKSLTPEEQRITWMTYNSFARNGATLDGEAKKRYAEINQELATLHTKFSNNVLADEENYVTYITEDQLDGLPASFVKAAKAAAE</sequence>
<evidence type="ECO:0000313" key="2">
    <source>
        <dbReference type="EMBL" id="SVB59385.1"/>
    </source>
</evidence>
<gene>
    <name evidence="2" type="ORF">METZ01_LOCUS212239</name>
</gene>
<organism evidence="2">
    <name type="scientific">marine metagenome</name>
    <dbReference type="NCBI Taxonomy" id="408172"/>
    <lineage>
        <taxon>unclassified sequences</taxon>
        <taxon>metagenomes</taxon>
        <taxon>ecological metagenomes</taxon>
    </lineage>
</organism>
<dbReference type="EMBL" id="UINC01048627">
    <property type="protein sequence ID" value="SVB59385.1"/>
    <property type="molecule type" value="Genomic_DNA"/>
</dbReference>
<dbReference type="Gene3D" id="1.10.1370.40">
    <property type="match status" value="1"/>
</dbReference>
<evidence type="ECO:0000259" key="1">
    <source>
        <dbReference type="Pfam" id="PF19310"/>
    </source>
</evidence>
<dbReference type="PANTHER" id="PTHR43660">
    <property type="entry name" value="DIPEPTIDYL CARBOXYPEPTIDASE"/>
    <property type="match status" value="1"/>
</dbReference>
<dbReference type="PANTHER" id="PTHR43660:SF1">
    <property type="entry name" value="DIPEPTIDYL CARBOXYPEPTIDASE"/>
    <property type="match status" value="1"/>
</dbReference>
<dbReference type="GO" id="GO:0004222">
    <property type="term" value="F:metalloendopeptidase activity"/>
    <property type="evidence" value="ECO:0007669"/>
    <property type="project" value="InterPro"/>
</dbReference>
<dbReference type="GO" id="GO:0006508">
    <property type="term" value="P:proteolysis"/>
    <property type="evidence" value="ECO:0007669"/>
    <property type="project" value="InterPro"/>
</dbReference>
<dbReference type="PROSITE" id="PS51257">
    <property type="entry name" value="PROKAR_LIPOPROTEIN"/>
    <property type="match status" value="1"/>
</dbReference>
<dbReference type="SUPFAM" id="SSF55486">
    <property type="entry name" value="Metalloproteases ('zincins'), catalytic domain"/>
    <property type="match status" value="1"/>
</dbReference>
<feature type="non-terminal residue" evidence="2">
    <location>
        <position position="250"/>
    </location>
</feature>
<dbReference type="InterPro" id="IPR045666">
    <property type="entry name" value="OpdA_N"/>
</dbReference>
<dbReference type="AlphaFoldDB" id="A0A382F9N8"/>
<accession>A0A382F9N8</accession>
<name>A0A382F9N8_9ZZZZ</name>
<proteinExistence type="predicted"/>
<dbReference type="Pfam" id="PF19310">
    <property type="entry name" value="TOP_N"/>
    <property type="match status" value="1"/>
</dbReference>
<feature type="domain" description="Oligopeptidase A N-terminal" evidence="1">
    <location>
        <begin position="77"/>
        <end position="197"/>
    </location>
</feature>
<dbReference type="InterPro" id="IPR045090">
    <property type="entry name" value="Pept_M3A_M3B"/>
</dbReference>
<reference evidence="2" key="1">
    <citation type="submission" date="2018-05" db="EMBL/GenBank/DDBJ databases">
        <authorList>
            <person name="Lanie J.A."/>
            <person name="Ng W.-L."/>
            <person name="Kazmierczak K.M."/>
            <person name="Andrzejewski T.M."/>
            <person name="Davidsen T.M."/>
            <person name="Wayne K.J."/>
            <person name="Tettelin H."/>
            <person name="Glass J.I."/>
            <person name="Rusch D."/>
            <person name="Podicherti R."/>
            <person name="Tsui H.-C.T."/>
            <person name="Winkler M.E."/>
        </authorList>
    </citation>
    <scope>NUCLEOTIDE SEQUENCE</scope>
</reference>
<dbReference type="GO" id="GO:0005829">
    <property type="term" value="C:cytosol"/>
    <property type="evidence" value="ECO:0007669"/>
    <property type="project" value="TreeGrafter"/>
</dbReference>
<protein>
    <recommendedName>
        <fullName evidence="1">Oligopeptidase A N-terminal domain-containing protein</fullName>
    </recommendedName>
</protein>
<dbReference type="GO" id="GO:0004180">
    <property type="term" value="F:carboxypeptidase activity"/>
    <property type="evidence" value="ECO:0007669"/>
    <property type="project" value="TreeGrafter"/>
</dbReference>